<dbReference type="PANTHER" id="PTHR21426:SF12">
    <property type="entry name" value="EXOCYST COMPLEX COMPONENT 8"/>
    <property type="match status" value="1"/>
</dbReference>
<evidence type="ECO:0000259" key="9">
    <source>
        <dbReference type="Pfam" id="PF16528"/>
    </source>
</evidence>
<dbReference type="Pfam" id="PF16528">
    <property type="entry name" value="Exo84_C"/>
    <property type="match status" value="1"/>
</dbReference>
<dbReference type="InterPro" id="IPR016159">
    <property type="entry name" value="Cullin_repeat-like_dom_sf"/>
</dbReference>
<dbReference type="GO" id="GO:0006893">
    <property type="term" value="P:Golgi to plasma membrane transport"/>
    <property type="evidence" value="ECO:0007669"/>
    <property type="project" value="TreeGrafter"/>
</dbReference>
<feature type="compositionally biased region" description="Pro residues" evidence="8">
    <location>
        <begin position="687"/>
        <end position="700"/>
    </location>
</feature>
<dbReference type="AlphaFoldDB" id="A0A9P6ENK0"/>
<proteinExistence type="inferred from homology"/>
<dbReference type="GO" id="GO:0000145">
    <property type="term" value="C:exocyst"/>
    <property type="evidence" value="ECO:0007669"/>
    <property type="project" value="InterPro"/>
</dbReference>
<keyword evidence="7" id="KW-0175">Coiled coil</keyword>
<sequence>METSLRSRPSQAPRKAQRTPTKLAKPSAGPTPRDRGKNRIDDKIKKRMSTRYADISSPTELTGIPAMPTMMGLIPIGGSGGPTPREGDEDLRDRTDTREEARAAVDDKKLLSAEDFDPAAFLKVKLASSTEAELKTLESSLRGAAQDTSSELQRSVFKNYAEFVLISKEISVLENEMLELKELLSDYKSMPSTLHIPDPTSTSSSTLSTYKRSSIADLRVLYFNQMQNLHSSIEGASKFVPTTPGRHVVSEMENVSSLNAATYKVTGRVKFAILDDAVLVAKRRRRNAGPATVDGSGSTVNEGKLVAERCWPLSEMLVLDTKDSPSITNVFKIRHGKETHVYRTEAPGDKKALLTQFRQVAEELSQKRRKEREGEHERRKSMWQGGIGGRVPDVPPVPEWMADLARRGGEIPGMGTDAKEKGERDARWVGEWSDDLTIAIALKEWSKAVDLVEQGQAKASVTPVLALKLPQLTSQLISSLLDTLSFPSNRKTTVVTLISLLNRLKAGAAARNTFLEMRTRVISGLTRKIRFDGHIGTYIGELAVVYFTGIKHTADWYLASFKENEVASAFITWTKGQLEEYAAIFRKQVYSKDVDQKVVDDAVHITLTQSRKLLQEYGLDFRYLLDEILLEHPKKLLEPTPALSLNEHRVSRADVPVPALSIKKPERPPRQSPAAQSHDRPTHNLPEAPPPPTLSAAPPPVRRKRSPAPAPLASIANSSTIPNNELAHPSGPRAPADFRGNDSLHLNLLSPGPRGGPSGILSPNSAQSSYSSRGDNAPHSSRPPPSAMRARTPVSAVNRQEQATTPSSAPMPPGPLASPLPRPPMSAAPFRMRSDSYSSTAESYRGGGGYESPREASGSYRDRPPRSARASPAPRSPAPPPPGPRSSNRPGSAAGQRTPVAVAQRDGMI</sequence>
<feature type="region of interest" description="Disordered" evidence="8">
    <location>
        <begin position="657"/>
        <end position="909"/>
    </location>
</feature>
<dbReference type="InterPro" id="IPR033961">
    <property type="entry name" value="Exo84"/>
</dbReference>
<evidence type="ECO:0000256" key="6">
    <source>
        <dbReference type="ARBA" id="ARBA00022927"/>
    </source>
</evidence>
<dbReference type="InterPro" id="IPR042560">
    <property type="entry name" value="Exo84_C_2"/>
</dbReference>
<name>A0A9P6ENK0_9AGAR</name>
<organism evidence="10 11">
    <name type="scientific">Crepidotus variabilis</name>
    <dbReference type="NCBI Taxonomy" id="179855"/>
    <lineage>
        <taxon>Eukaryota</taxon>
        <taxon>Fungi</taxon>
        <taxon>Dikarya</taxon>
        <taxon>Basidiomycota</taxon>
        <taxon>Agaricomycotina</taxon>
        <taxon>Agaricomycetes</taxon>
        <taxon>Agaricomycetidae</taxon>
        <taxon>Agaricales</taxon>
        <taxon>Agaricineae</taxon>
        <taxon>Crepidotaceae</taxon>
        <taxon>Crepidotus</taxon>
    </lineage>
</organism>
<dbReference type="SUPFAM" id="SSF50729">
    <property type="entry name" value="PH domain-like"/>
    <property type="match status" value="1"/>
</dbReference>
<dbReference type="Gene3D" id="1.20.58.1210">
    <property type="entry name" value="Exo84p, N-terminal helical domain"/>
    <property type="match status" value="1"/>
</dbReference>
<dbReference type="Pfam" id="PF25345">
    <property type="entry name" value="PH_EXO84"/>
    <property type="match status" value="1"/>
</dbReference>
<feature type="compositionally biased region" description="Basic and acidic residues" evidence="8">
    <location>
        <begin position="32"/>
        <end position="44"/>
    </location>
</feature>
<keyword evidence="4" id="KW-0813">Transport</keyword>
<dbReference type="GO" id="GO:0006887">
    <property type="term" value="P:exocytosis"/>
    <property type="evidence" value="ECO:0007669"/>
    <property type="project" value="UniProtKB-KW"/>
</dbReference>
<evidence type="ECO:0000313" key="10">
    <source>
        <dbReference type="EMBL" id="KAF9532123.1"/>
    </source>
</evidence>
<reference evidence="10" key="1">
    <citation type="submission" date="2020-11" db="EMBL/GenBank/DDBJ databases">
        <authorList>
            <consortium name="DOE Joint Genome Institute"/>
            <person name="Ahrendt S."/>
            <person name="Riley R."/>
            <person name="Andreopoulos W."/>
            <person name="Labutti K."/>
            <person name="Pangilinan J."/>
            <person name="Ruiz-Duenas F.J."/>
            <person name="Barrasa J.M."/>
            <person name="Sanchez-Garcia M."/>
            <person name="Camarero S."/>
            <person name="Miyauchi S."/>
            <person name="Serrano A."/>
            <person name="Linde D."/>
            <person name="Babiker R."/>
            <person name="Drula E."/>
            <person name="Ayuso-Fernandez I."/>
            <person name="Pacheco R."/>
            <person name="Padilla G."/>
            <person name="Ferreira P."/>
            <person name="Barriuso J."/>
            <person name="Kellner H."/>
            <person name="Castanera R."/>
            <person name="Alfaro M."/>
            <person name="Ramirez L."/>
            <person name="Pisabarro A.G."/>
            <person name="Kuo A."/>
            <person name="Tritt A."/>
            <person name="Lipzen A."/>
            <person name="He G."/>
            <person name="Yan M."/>
            <person name="Ng V."/>
            <person name="Cullen D."/>
            <person name="Martin F."/>
            <person name="Rosso M.-N."/>
            <person name="Henrissat B."/>
            <person name="Hibbett D."/>
            <person name="Martinez A.T."/>
            <person name="Grigoriev I.V."/>
        </authorList>
    </citation>
    <scope>NUCLEOTIDE SEQUENCE</scope>
    <source>
        <strain evidence="10">CBS 506.95</strain>
    </source>
</reference>
<comment type="subcellular location">
    <subcellularLocation>
        <location evidence="1">Cytoplasmic vesicle</location>
        <location evidence="1">Secretory vesicle</location>
    </subcellularLocation>
</comment>
<dbReference type="Pfam" id="PF08700">
    <property type="entry name" value="VPS51_Exo84_N"/>
    <property type="match status" value="1"/>
</dbReference>
<feature type="domain" description="Exocyst component Exo84 C-terminal" evidence="9">
    <location>
        <begin position="427"/>
        <end position="621"/>
    </location>
</feature>
<feature type="compositionally biased region" description="Pro residues" evidence="8">
    <location>
        <begin position="809"/>
        <end position="826"/>
    </location>
</feature>
<evidence type="ECO:0000256" key="2">
    <source>
        <dbReference type="ARBA" id="ARBA00007210"/>
    </source>
</evidence>
<dbReference type="Gene3D" id="1.20.58.1220">
    <property type="entry name" value="Exo84p, C-terminal helical domain"/>
    <property type="match status" value="1"/>
</dbReference>
<dbReference type="GO" id="GO:0030133">
    <property type="term" value="C:transport vesicle"/>
    <property type="evidence" value="ECO:0007669"/>
    <property type="project" value="UniProtKB-SubCell"/>
</dbReference>
<feature type="region of interest" description="Disordered" evidence="8">
    <location>
        <begin position="1"/>
        <end position="52"/>
    </location>
</feature>
<dbReference type="GO" id="GO:0015031">
    <property type="term" value="P:protein transport"/>
    <property type="evidence" value="ECO:0007669"/>
    <property type="project" value="UniProtKB-KW"/>
</dbReference>
<gene>
    <name evidence="10" type="ORF">CPB83DRAFT_58809</name>
</gene>
<feature type="coiled-coil region" evidence="7">
    <location>
        <begin position="127"/>
        <end position="190"/>
    </location>
</feature>
<evidence type="ECO:0000256" key="3">
    <source>
        <dbReference type="ARBA" id="ARBA00021269"/>
    </source>
</evidence>
<feature type="compositionally biased region" description="Pro residues" evidence="8">
    <location>
        <begin position="874"/>
        <end position="884"/>
    </location>
</feature>
<dbReference type="Proteomes" id="UP000807306">
    <property type="component" value="Unassembled WGS sequence"/>
</dbReference>
<feature type="compositionally biased region" description="Basic and acidic residues" evidence="8">
    <location>
        <begin position="364"/>
        <end position="380"/>
    </location>
</feature>
<protein>
    <recommendedName>
        <fullName evidence="3">Exocyst complex component EXO84</fullName>
    </recommendedName>
</protein>
<dbReference type="InterPro" id="IPR011993">
    <property type="entry name" value="PH-like_dom_sf"/>
</dbReference>
<dbReference type="PANTHER" id="PTHR21426">
    <property type="entry name" value="EXOCYST COMPLEX COMPONENT 8"/>
    <property type="match status" value="1"/>
</dbReference>
<dbReference type="EMBL" id="MU157833">
    <property type="protein sequence ID" value="KAF9532123.1"/>
    <property type="molecule type" value="Genomic_DNA"/>
</dbReference>
<evidence type="ECO:0000313" key="11">
    <source>
        <dbReference type="Proteomes" id="UP000807306"/>
    </source>
</evidence>
<dbReference type="SUPFAM" id="SSF74788">
    <property type="entry name" value="Cullin repeat-like"/>
    <property type="match status" value="1"/>
</dbReference>
<feature type="compositionally biased region" description="Polar residues" evidence="8">
    <location>
        <begin position="1"/>
        <end position="10"/>
    </location>
</feature>
<comment type="similarity">
    <text evidence="2">Belongs to the EXO84 family.</text>
</comment>
<feature type="region of interest" description="Disordered" evidence="8">
    <location>
        <begin position="364"/>
        <end position="395"/>
    </location>
</feature>
<accession>A0A9P6ENK0</accession>
<feature type="region of interest" description="Disordered" evidence="8">
    <location>
        <begin position="75"/>
        <end position="95"/>
    </location>
</feature>
<keyword evidence="11" id="KW-1185">Reference proteome</keyword>
<dbReference type="OrthoDB" id="642193at2759"/>
<evidence type="ECO:0000256" key="4">
    <source>
        <dbReference type="ARBA" id="ARBA00022448"/>
    </source>
</evidence>
<feature type="compositionally biased region" description="Polar residues" evidence="8">
    <location>
        <begin position="764"/>
        <end position="774"/>
    </location>
</feature>
<feature type="compositionally biased region" description="Polar residues" evidence="8">
    <location>
        <begin position="795"/>
        <end position="805"/>
    </location>
</feature>
<dbReference type="InterPro" id="IPR042561">
    <property type="entry name" value="Exo84_C_1"/>
</dbReference>
<evidence type="ECO:0000256" key="7">
    <source>
        <dbReference type="SAM" id="Coils"/>
    </source>
</evidence>
<evidence type="ECO:0000256" key="1">
    <source>
        <dbReference type="ARBA" id="ARBA00004398"/>
    </source>
</evidence>
<dbReference type="InterPro" id="IPR032403">
    <property type="entry name" value="Exo84_C"/>
</dbReference>
<keyword evidence="5" id="KW-0268">Exocytosis</keyword>
<comment type="caution">
    <text evidence="10">The sequence shown here is derived from an EMBL/GenBank/DDBJ whole genome shotgun (WGS) entry which is preliminary data.</text>
</comment>
<dbReference type="Gene3D" id="2.30.29.30">
    <property type="entry name" value="Pleckstrin-homology domain (PH domain)/Phosphotyrosine-binding domain (PTB)"/>
    <property type="match status" value="1"/>
</dbReference>
<evidence type="ECO:0000256" key="8">
    <source>
        <dbReference type="SAM" id="MobiDB-lite"/>
    </source>
</evidence>
<evidence type="ECO:0000256" key="5">
    <source>
        <dbReference type="ARBA" id="ARBA00022483"/>
    </source>
</evidence>
<keyword evidence="6" id="KW-0653">Protein transport</keyword>